<dbReference type="HOGENOM" id="CLU_3298770_0_0_6"/>
<gene>
    <name evidence="1" type="ORF">XBO1_1300046</name>
</gene>
<accession>A0A077NQR9</accession>
<dbReference type="AlphaFoldDB" id="A0A077NQR9"/>
<organism evidence="1 2">
    <name type="scientific">Xenorhabdus bovienii str. oregonense</name>
    <dbReference type="NCBI Taxonomy" id="1398202"/>
    <lineage>
        <taxon>Bacteria</taxon>
        <taxon>Pseudomonadati</taxon>
        <taxon>Pseudomonadota</taxon>
        <taxon>Gammaproteobacteria</taxon>
        <taxon>Enterobacterales</taxon>
        <taxon>Morganellaceae</taxon>
        <taxon>Xenorhabdus</taxon>
    </lineage>
</organism>
<dbReference type="Proteomes" id="UP000028483">
    <property type="component" value="Unassembled WGS sequence"/>
</dbReference>
<protein>
    <submittedName>
        <fullName evidence="1">Uncharacterized protein</fullName>
    </submittedName>
</protein>
<dbReference type="EMBL" id="CBSX010000036">
    <property type="protein sequence ID" value="CDH04472.1"/>
    <property type="molecule type" value="Genomic_DNA"/>
</dbReference>
<evidence type="ECO:0000313" key="2">
    <source>
        <dbReference type="Proteomes" id="UP000028483"/>
    </source>
</evidence>
<reference evidence="1" key="1">
    <citation type="submission" date="2013-07" db="EMBL/GenBank/DDBJ databases">
        <title>Sub-species coevolution in mutualistic symbiosis.</title>
        <authorList>
            <person name="Murfin K."/>
            <person name="Klassen J."/>
            <person name="Lee M."/>
            <person name="Forst S."/>
            <person name="Stock P."/>
            <person name="Goodrich-Blair H."/>
        </authorList>
    </citation>
    <scope>NUCLEOTIDE SEQUENCE [LARGE SCALE GENOMIC DNA]</scope>
    <source>
        <strain evidence="1">Oregonense</strain>
    </source>
</reference>
<name>A0A077NQR9_XENBV</name>
<proteinExistence type="predicted"/>
<sequence>MFAIKLRIEINYSGNFCFLFTVCYRPWVLSQHLNNDVSVS</sequence>
<comment type="caution">
    <text evidence="1">The sequence shown here is derived from an EMBL/GenBank/DDBJ whole genome shotgun (WGS) entry which is preliminary data.</text>
</comment>
<evidence type="ECO:0000313" key="1">
    <source>
        <dbReference type="EMBL" id="CDH04472.1"/>
    </source>
</evidence>